<dbReference type="CDD" id="cd13578">
    <property type="entry name" value="PBP2_Bug27"/>
    <property type="match status" value="1"/>
</dbReference>
<proteinExistence type="inferred from homology"/>
<keyword evidence="4" id="KW-1185">Reference proteome</keyword>
<keyword evidence="2" id="KW-0732">Signal</keyword>
<dbReference type="PANTHER" id="PTHR42928:SF5">
    <property type="entry name" value="BLR1237 PROTEIN"/>
    <property type="match status" value="1"/>
</dbReference>
<evidence type="ECO:0000256" key="1">
    <source>
        <dbReference type="ARBA" id="ARBA00006987"/>
    </source>
</evidence>
<protein>
    <submittedName>
        <fullName evidence="3">Transcriptional initiation protein Tat</fullName>
    </submittedName>
</protein>
<dbReference type="Gene3D" id="3.40.190.10">
    <property type="entry name" value="Periplasmic binding protein-like II"/>
    <property type="match status" value="1"/>
</dbReference>
<dbReference type="Pfam" id="PF03401">
    <property type="entry name" value="TctC"/>
    <property type="match status" value="1"/>
</dbReference>
<dbReference type="PIRSF" id="PIRSF017082">
    <property type="entry name" value="YflP"/>
    <property type="match status" value="1"/>
</dbReference>
<name>A0A1W6Z8W7_9BORD</name>
<dbReference type="PANTHER" id="PTHR42928">
    <property type="entry name" value="TRICARBOXYLATE-BINDING PROTEIN"/>
    <property type="match status" value="1"/>
</dbReference>
<dbReference type="STRING" id="463040.CAL15_05265"/>
<dbReference type="OrthoDB" id="8677017at2"/>
<comment type="similarity">
    <text evidence="1">Belongs to the UPF0065 (bug) family.</text>
</comment>
<dbReference type="EMBL" id="CP021111">
    <property type="protein sequence ID" value="ARP93846.1"/>
    <property type="molecule type" value="Genomic_DNA"/>
</dbReference>
<dbReference type="InterPro" id="IPR042100">
    <property type="entry name" value="Bug_dom1"/>
</dbReference>
<evidence type="ECO:0000313" key="4">
    <source>
        <dbReference type="Proteomes" id="UP000194161"/>
    </source>
</evidence>
<sequence length="338" mass="35743">MQPLRSLAARAVGALAACSALALASPIAQAADTPAASTNWPQKPVSLYIGFPPGTSTDMVARLLAEQFSKRWGQPVIVENKPGVGGSLGAAAASRMPPDGHTLLLSASGPMSINPHMYADVGYDSARSFAPITQTTWLPYALVVRPDFKARTLQELIAQAKAEPGKLTYASTGVGTNSHLIMAMLQAKTGMKLTHVPYKGSSQSQADVVGGNVDMTFDTLASQLTMLQSQRLRALAVSKGQRTDLAPDVPTVAEQGFPGFEVGAWLGLFAPAGTPEPVVRKVFDTTQAVMNDPQVRQKMIALGSEVRLSQSPAAFATMMKDDYAMWGRLVKDSGAKSQ</sequence>
<evidence type="ECO:0000313" key="3">
    <source>
        <dbReference type="EMBL" id="ARP93846.1"/>
    </source>
</evidence>
<dbReference type="AlphaFoldDB" id="A0A1W6Z8W7"/>
<evidence type="ECO:0000256" key="2">
    <source>
        <dbReference type="SAM" id="SignalP"/>
    </source>
</evidence>
<reference evidence="3 4" key="1">
    <citation type="submission" date="2017-05" db="EMBL/GenBank/DDBJ databases">
        <title>Complete and WGS of Bordetella genogroups.</title>
        <authorList>
            <person name="Spilker T."/>
            <person name="LiPuma J."/>
        </authorList>
    </citation>
    <scope>NUCLEOTIDE SEQUENCE [LARGE SCALE GENOMIC DNA]</scope>
    <source>
        <strain evidence="3 4">AU7206</strain>
    </source>
</reference>
<feature type="chain" id="PRO_5013139918" evidence="2">
    <location>
        <begin position="31"/>
        <end position="338"/>
    </location>
</feature>
<dbReference type="SUPFAM" id="SSF53850">
    <property type="entry name" value="Periplasmic binding protein-like II"/>
    <property type="match status" value="1"/>
</dbReference>
<gene>
    <name evidence="3" type="ORF">CAL15_05265</name>
</gene>
<dbReference type="Proteomes" id="UP000194161">
    <property type="component" value="Chromosome"/>
</dbReference>
<dbReference type="Gene3D" id="3.40.190.150">
    <property type="entry name" value="Bordetella uptake gene, domain 1"/>
    <property type="match status" value="1"/>
</dbReference>
<accession>A0A1W6Z8W7</accession>
<organism evidence="3 4">
    <name type="scientific">Bordetella genomosp. 13</name>
    <dbReference type="NCBI Taxonomy" id="463040"/>
    <lineage>
        <taxon>Bacteria</taxon>
        <taxon>Pseudomonadati</taxon>
        <taxon>Pseudomonadota</taxon>
        <taxon>Betaproteobacteria</taxon>
        <taxon>Burkholderiales</taxon>
        <taxon>Alcaligenaceae</taxon>
        <taxon>Bordetella</taxon>
    </lineage>
</organism>
<feature type="signal peptide" evidence="2">
    <location>
        <begin position="1"/>
        <end position="30"/>
    </location>
</feature>
<dbReference type="InterPro" id="IPR005064">
    <property type="entry name" value="BUG"/>
</dbReference>
<dbReference type="RefSeq" id="WP_086077619.1">
    <property type="nucleotide sequence ID" value="NZ_CP021111.1"/>
</dbReference>
<dbReference type="KEGG" id="bgm:CAL15_05265"/>